<organism evidence="2 3">
    <name type="scientific">Puniceibacterium antarcticum</name>
    <dbReference type="NCBI Taxonomy" id="1206336"/>
    <lineage>
        <taxon>Bacteria</taxon>
        <taxon>Pseudomonadati</taxon>
        <taxon>Pseudomonadota</taxon>
        <taxon>Alphaproteobacteria</taxon>
        <taxon>Rhodobacterales</taxon>
        <taxon>Paracoccaceae</taxon>
        <taxon>Puniceibacterium</taxon>
    </lineage>
</organism>
<dbReference type="Pfam" id="PF13687">
    <property type="entry name" value="DUF4153"/>
    <property type="match status" value="1"/>
</dbReference>
<sequence>MALDPAARLRPQITFLGALAGLAGWLFWSVLYDQMIGELRLFMLFAAASYGTFFMVLALVGPARFWPSLPWSIGLSSLGAGLLYWASFRYASVDAFLSAGYPLVGFWLFLFVATPFVAAQLRSTGGWSDYPALFDLSWRIFVRYLSAVLFTALFWGLLALSDALLNLVGLELMSTILRYQPLPWVLTGAVFGLALAVVHELRDYLSPFLVLQLLRLLLPVVLVVVLVFLLALPIQGLSHLVGNFSAAATLMSAALAAIVLITVAVDRDSTEEVHLPWMRAIVQILALLVPILAALAIYALWLRLHSYGWTPERLMAATVAGMVLLYGLSYGAAVALRRNWSSRIRQANVGLALLTLAVIVVWLSPLLVPERIAARDQLARYRDGILPASDVPLREMAQDWGKAGEEALEQLREDPALAPGFAMLAGERAVVAEDLRASVATQMPVLGGEPLTEAQLGMLDDDTLAQWQQACGRAVVGGPGCALIFGDFMPDLAETSAILLLNTGEGSVTARSLRVVDGRLQFWGYAIDLSKDRNFDLPFAILEDLHAGKARVAVPGIKALIVGTHALFPHN</sequence>
<keyword evidence="1" id="KW-0472">Membrane</keyword>
<feature type="transmembrane region" description="Helical" evidence="1">
    <location>
        <begin position="140"/>
        <end position="161"/>
    </location>
</feature>
<keyword evidence="3" id="KW-1185">Reference proteome</keyword>
<evidence type="ECO:0000313" key="3">
    <source>
        <dbReference type="Proteomes" id="UP000231259"/>
    </source>
</evidence>
<protein>
    <recommendedName>
        <fullName evidence="4">DUF4153 domain-containing protein</fullName>
    </recommendedName>
</protein>
<keyword evidence="1" id="KW-1133">Transmembrane helix</keyword>
<gene>
    <name evidence="2" type="ORF">P775_10010</name>
</gene>
<feature type="transmembrane region" description="Helical" evidence="1">
    <location>
        <begin position="213"/>
        <end position="232"/>
    </location>
</feature>
<feature type="transmembrane region" description="Helical" evidence="1">
    <location>
        <begin position="348"/>
        <end position="368"/>
    </location>
</feature>
<feature type="transmembrane region" description="Helical" evidence="1">
    <location>
        <begin position="277"/>
        <end position="302"/>
    </location>
</feature>
<accession>A0A2G8RFB7</accession>
<feature type="transmembrane region" description="Helical" evidence="1">
    <location>
        <begin position="42"/>
        <end position="61"/>
    </location>
</feature>
<feature type="transmembrane region" description="Helical" evidence="1">
    <location>
        <begin position="181"/>
        <end position="201"/>
    </location>
</feature>
<feature type="transmembrane region" description="Helical" evidence="1">
    <location>
        <begin position="244"/>
        <end position="265"/>
    </location>
</feature>
<feature type="transmembrane region" description="Helical" evidence="1">
    <location>
        <begin position="314"/>
        <end position="336"/>
    </location>
</feature>
<dbReference type="RefSeq" id="WP_180287390.1">
    <property type="nucleotide sequence ID" value="NZ_AWWI01000064.1"/>
</dbReference>
<feature type="transmembrane region" description="Helical" evidence="1">
    <location>
        <begin position="68"/>
        <end position="87"/>
    </location>
</feature>
<feature type="transmembrane region" description="Helical" evidence="1">
    <location>
        <begin position="99"/>
        <end position="119"/>
    </location>
</feature>
<reference evidence="2 3" key="1">
    <citation type="submission" date="2013-09" db="EMBL/GenBank/DDBJ databases">
        <title>Genome sequencing of Phaeobacter antarcticus sp. nov. SM1211.</title>
        <authorList>
            <person name="Zhang X.-Y."/>
            <person name="Liu C."/>
            <person name="Chen X.-L."/>
            <person name="Xie B.-B."/>
            <person name="Qin Q.-L."/>
            <person name="Rong J.-C."/>
            <person name="Zhang Y.-Z."/>
        </authorList>
    </citation>
    <scope>NUCLEOTIDE SEQUENCE [LARGE SCALE GENOMIC DNA]</scope>
    <source>
        <strain evidence="2 3">SM1211</strain>
    </source>
</reference>
<comment type="caution">
    <text evidence="2">The sequence shown here is derived from an EMBL/GenBank/DDBJ whole genome shotgun (WGS) entry which is preliminary data.</text>
</comment>
<keyword evidence="1" id="KW-0812">Transmembrane</keyword>
<dbReference type="AlphaFoldDB" id="A0A2G8RFB7"/>
<dbReference type="InterPro" id="IPR025291">
    <property type="entry name" value="DUF4153"/>
</dbReference>
<evidence type="ECO:0008006" key="4">
    <source>
        <dbReference type="Google" id="ProtNLM"/>
    </source>
</evidence>
<dbReference type="Proteomes" id="UP000231259">
    <property type="component" value="Unassembled WGS sequence"/>
</dbReference>
<evidence type="ECO:0000256" key="1">
    <source>
        <dbReference type="SAM" id="Phobius"/>
    </source>
</evidence>
<dbReference type="EMBL" id="AWWI01000064">
    <property type="protein sequence ID" value="PIL20275.1"/>
    <property type="molecule type" value="Genomic_DNA"/>
</dbReference>
<name>A0A2G8RFB7_9RHOB</name>
<proteinExistence type="predicted"/>
<feature type="transmembrane region" description="Helical" evidence="1">
    <location>
        <begin position="12"/>
        <end position="30"/>
    </location>
</feature>
<evidence type="ECO:0000313" key="2">
    <source>
        <dbReference type="EMBL" id="PIL20275.1"/>
    </source>
</evidence>